<name>A0ABS0SBR9_9HYPH</name>
<proteinExistence type="predicted"/>
<protein>
    <recommendedName>
        <fullName evidence="4">Secreted protein</fullName>
    </recommendedName>
</protein>
<feature type="signal peptide" evidence="1">
    <location>
        <begin position="1"/>
        <end position="29"/>
    </location>
</feature>
<reference evidence="2 3" key="1">
    <citation type="submission" date="2020-10" db="EMBL/GenBank/DDBJ databases">
        <title>Aquamicrobium zhengzhouensis sp. nov., a exopolysaccharide producing bacterium isolated from farmland soil.</title>
        <authorList>
            <person name="Wang X."/>
        </authorList>
    </citation>
    <scope>NUCLEOTIDE SEQUENCE [LARGE SCALE GENOMIC DNA]</scope>
    <source>
        <strain evidence="3">cd-1</strain>
    </source>
</reference>
<comment type="caution">
    <text evidence="2">The sequence shown here is derived from an EMBL/GenBank/DDBJ whole genome shotgun (WGS) entry which is preliminary data.</text>
</comment>
<dbReference type="RefSeq" id="WP_198476142.1">
    <property type="nucleotide sequence ID" value="NZ_JADGMQ010000004.1"/>
</dbReference>
<sequence>MKTFRSLSHVIAAGVVAFALTVPHVPAQASDATYVVAQADCHGIGQRYAAQMGGQLARATPDVRGGQQVCVIVVLVPAKDGQRPRREEIVVPAG</sequence>
<evidence type="ECO:0000313" key="2">
    <source>
        <dbReference type="EMBL" id="MBI1620745.1"/>
    </source>
</evidence>
<evidence type="ECO:0000256" key="1">
    <source>
        <dbReference type="SAM" id="SignalP"/>
    </source>
</evidence>
<keyword evidence="1" id="KW-0732">Signal</keyword>
<dbReference type="Proteomes" id="UP000601789">
    <property type="component" value="Unassembled WGS sequence"/>
</dbReference>
<keyword evidence="3" id="KW-1185">Reference proteome</keyword>
<evidence type="ECO:0000313" key="3">
    <source>
        <dbReference type="Proteomes" id="UP000601789"/>
    </source>
</evidence>
<gene>
    <name evidence="2" type="ORF">IOD40_08730</name>
</gene>
<organism evidence="2 3">
    <name type="scientific">Aquamicrobium zhengzhouense</name>
    <dbReference type="NCBI Taxonomy" id="2781738"/>
    <lineage>
        <taxon>Bacteria</taxon>
        <taxon>Pseudomonadati</taxon>
        <taxon>Pseudomonadota</taxon>
        <taxon>Alphaproteobacteria</taxon>
        <taxon>Hyphomicrobiales</taxon>
        <taxon>Phyllobacteriaceae</taxon>
        <taxon>Aquamicrobium</taxon>
    </lineage>
</organism>
<feature type="chain" id="PRO_5045637247" description="Secreted protein" evidence="1">
    <location>
        <begin position="30"/>
        <end position="94"/>
    </location>
</feature>
<accession>A0ABS0SBR9</accession>
<dbReference type="EMBL" id="JADGMQ010000004">
    <property type="protein sequence ID" value="MBI1620745.1"/>
    <property type="molecule type" value="Genomic_DNA"/>
</dbReference>
<evidence type="ECO:0008006" key="4">
    <source>
        <dbReference type="Google" id="ProtNLM"/>
    </source>
</evidence>